<dbReference type="GO" id="GO:0006412">
    <property type="term" value="P:translation"/>
    <property type="evidence" value="ECO:0007669"/>
    <property type="project" value="UniProtKB-ARBA"/>
</dbReference>
<dbReference type="Gene3D" id="3.30.1330.30">
    <property type="match status" value="1"/>
</dbReference>
<evidence type="ECO:0000256" key="8">
    <source>
        <dbReference type="ARBA" id="ARBA00023254"/>
    </source>
</evidence>
<sequence>MKLLKNHINSHDGTGEVTLLPEQEEDMWEAYNLIQIGDAIRATTMRKVVREGQTGSVTSQKVTLTLCIQVLDVEFDTEACSLRVKGRNIEENKHVKRGQHHTIDMELNRKFTLIKPEWDSLAIERLRTMTDETQRADVAAIVLNTGQATVCLLGTNLTLVRQRIEVSIPKKRVMNESQRQKAVDKLYHQIIEAIHRHIRFDVVKLVIVASPGFHREEFLAYTKSYLTRHDDAVLRDNMHKFLAVHTSTGDLGGLKEALASPAIANQMANTKAVSEVAALDRFHKMLAEDENRAVYGWAHVAAACDALAIDTLLLSDTLLRSRDVGVRKQYVNLVETVKDQGGTVRIFSSMHVSGQQLDNITGVAAVLRFPMPNLFQDDVEDQDDDDNEDFFK</sequence>
<dbReference type="GO" id="GO:0046872">
    <property type="term" value="F:metal ion binding"/>
    <property type="evidence" value="ECO:0007669"/>
    <property type="project" value="UniProtKB-KW"/>
</dbReference>
<evidence type="ECO:0000256" key="2">
    <source>
        <dbReference type="ARBA" id="ARBA00004496"/>
    </source>
</evidence>
<dbReference type="InParanoid" id="A9UQJ9"/>
<dbReference type="InterPro" id="IPR058547">
    <property type="entry name" value="Pelota_N"/>
</dbReference>
<evidence type="ECO:0000256" key="10">
    <source>
        <dbReference type="RuleBase" id="RU362019"/>
    </source>
</evidence>
<dbReference type="PANTHER" id="PTHR10853">
    <property type="entry name" value="PELOTA"/>
    <property type="match status" value="1"/>
</dbReference>
<keyword evidence="13" id="KW-1185">Reference proteome</keyword>
<dbReference type="Pfam" id="PF26356">
    <property type="entry name" value="Pelota_N"/>
    <property type="match status" value="1"/>
</dbReference>
<dbReference type="KEGG" id="mbr:MONBRDRAFT_13325"/>
<dbReference type="InterPro" id="IPR005141">
    <property type="entry name" value="eRF1_2"/>
</dbReference>
<feature type="domain" description="eRF1/Pelota-like N-terminal" evidence="11">
    <location>
        <begin position="1"/>
        <end position="131"/>
    </location>
</feature>
<dbReference type="GO" id="GO:0071025">
    <property type="term" value="P:RNA surveillance"/>
    <property type="evidence" value="ECO:0007669"/>
    <property type="project" value="InterPro"/>
</dbReference>
<dbReference type="SUPFAM" id="SSF159065">
    <property type="entry name" value="Dom34/Pelota N-terminal domain-like"/>
    <property type="match status" value="1"/>
</dbReference>
<gene>
    <name evidence="12" type="ORF">MONBRDRAFT_13325</name>
</gene>
<dbReference type="FunFam" id="3.30.420.60:FF:000004">
    <property type="entry name" value="Protein DOM34 homolog"/>
    <property type="match status" value="1"/>
</dbReference>
<dbReference type="GO" id="GO:0070651">
    <property type="term" value="P:nonfunctional rRNA decay"/>
    <property type="evidence" value="ECO:0000318"/>
    <property type="project" value="GO_Central"/>
</dbReference>
<dbReference type="GO" id="GO:1990533">
    <property type="term" value="C:Dom34-Hbs1 complex"/>
    <property type="evidence" value="ECO:0007669"/>
    <property type="project" value="UniProtKB-ARBA"/>
</dbReference>
<dbReference type="SUPFAM" id="SSF55315">
    <property type="entry name" value="L30e-like"/>
    <property type="match status" value="1"/>
</dbReference>
<dbReference type="GeneID" id="5887385"/>
<dbReference type="GO" id="GO:0070481">
    <property type="term" value="P:nuclear-transcribed mRNA catabolic process, non-stop decay"/>
    <property type="evidence" value="ECO:0007669"/>
    <property type="project" value="InterPro"/>
</dbReference>
<dbReference type="SUPFAM" id="SSF53137">
    <property type="entry name" value="Translational machinery components"/>
    <property type="match status" value="1"/>
</dbReference>
<reference evidence="12 13" key="1">
    <citation type="journal article" date="2008" name="Nature">
        <title>The genome of the choanoflagellate Monosiga brevicollis and the origin of metazoans.</title>
        <authorList>
            <consortium name="JGI Sequencing"/>
            <person name="King N."/>
            <person name="Westbrook M.J."/>
            <person name="Young S.L."/>
            <person name="Kuo A."/>
            <person name="Abedin M."/>
            <person name="Chapman J."/>
            <person name="Fairclough S."/>
            <person name="Hellsten U."/>
            <person name="Isogai Y."/>
            <person name="Letunic I."/>
            <person name="Marr M."/>
            <person name="Pincus D."/>
            <person name="Putnam N."/>
            <person name="Rokas A."/>
            <person name="Wright K.J."/>
            <person name="Zuzow R."/>
            <person name="Dirks W."/>
            <person name="Good M."/>
            <person name="Goodstein D."/>
            <person name="Lemons D."/>
            <person name="Li W."/>
            <person name="Lyons J.B."/>
            <person name="Morris A."/>
            <person name="Nichols S."/>
            <person name="Richter D.J."/>
            <person name="Salamov A."/>
            <person name="Bork P."/>
            <person name="Lim W.A."/>
            <person name="Manning G."/>
            <person name="Miller W.T."/>
            <person name="McGinnis W."/>
            <person name="Shapiro H."/>
            <person name="Tjian R."/>
            <person name="Grigoriev I.V."/>
            <person name="Rokhsar D."/>
        </authorList>
    </citation>
    <scope>NUCLEOTIDE SEQUENCE [LARGE SCALE GENOMIC DNA]</scope>
    <source>
        <strain evidence="13">MX1 / ATCC 50154</strain>
    </source>
</reference>
<dbReference type="InterPro" id="IPR004405">
    <property type="entry name" value="TF_pelota"/>
</dbReference>
<dbReference type="Pfam" id="PF03465">
    <property type="entry name" value="eRF1_3"/>
    <property type="match status" value="1"/>
</dbReference>
<dbReference type="PANTHER" id="PTHR10853:SF0">
    <property type="entry name" value="PROTEIN PELOTA HOMOLOG"/>
    <property type="match status" value="1"/>
</dbReference>
<dbReference type="SMART" id="SM01194">
    <property type="entry name" value="eRF1_1"/>
    <property type="match status" value="1"/>
</dbReference>
<comment type="subcellular location">
    <subcellularLocation>
        <location evidence="2 10">Cytoplasm</location>
    </subcellularLocation>
</comment>
<proteinExistence type="inferred from homology"/>
<keyword evidence="5" id="KW-0132">Cell division</keyword>
<keyword evidence="4 10" id="KW-0963">Cytoplasm</keyword>
<organism evidence="12 13">
    <name type="scientific">Monosiga brevicollis</name>
    <name type="common">Choanoflagellate</name>
    <dbReference type="NCBI Taxonomy" id="81824"/>
    <lineage>
        <taxon>Eukaryota</taxon>
        <taxon>Choanoflagellata</taxon>
        <taxon>Craspedida</taxon>
        <taxon>Salpingoecidae</taxon>
        <taxon>Monosiga</taxon>
    </lineage>
</organism>
<comment type="similarity">
    <text evidence="3 10">Belongs to the eukaryotic release factor 1 family. Pelota subfamily.</text>
</comment>
<dbReference type="STRING" id="81824.A9UQJ9"/>
<evidence type="ECO:0000256" key="6">
    <source>
        <dbReference type="ARBA" id="ARBA00022723"/>
    </source>
</evidence>
<keyword evidence="6 10" id="KW-0479">Metal-binding</keyword>
<dbReference type="InterPro" id="IPR038069">
    <property type="entry name" value="Pelota/DOM34_N"/>
</dbReference>
<dbReference type="AlphaFoldDB" id="A9UQJ9"/>
<dbReference type="GO" id="GO:0051321">
    <property type="term" value="P:meiotic cell cycle"/>
    <property type="evidence" value="ECO:0007669"/>
    <property type="project" value="UniProtKB-KW"/>
</dbReference>
<dbReference type="RefSeq" id="XP_001742820.1">
    <property type="nucleotide sequence ID" value="XM_001742768.1"/>
</dbReference>
<dbReference type="InterPro" id="IPR042226">
    <property type="entry name" value="eFR1_2_sf"/>
</dbReference>
<evidence type="ECO:0000313" key="12">
    <source>
        <dbReference type="EMBL" id="EDQ93058.1"/>
    </source>
</evidence>
<evidence type="ECO:0000259" key="11">
    <source>
        <dbReference type="SMART" id="SM01194"/>
    </source>
</evidence>
<dbReference type="GO" id="GO:0051301">
    <property type="term" value="P:cell division"/>
    <property type="evidence" value="ECO:0007669"/>
    <property type="project" value="UniProtKB-KW"/>
</dbReference>
<dbReference type="InterPro" id="IPR005142">
    <property type="entry name" value="eRF1_3"/>
</dbReference>
<dbReference type="eggNOG" id="KOG2869">
    <property type="taxonomic scope" value="Eukaryota"/>
</dbReference>
<dbReference type="GO" id="GO:0005737">
    <property type="term" value="C:cytoplasm"/>
    <property type="evidence" value="ECO:0000318"/>
    <property type="project" value="GO_Central"/>
</dbReference>
<dbReference type="GO" id="GO:0070966">
    <property type="term" value="P:nuclear-transcribed mRNA catabolic process, no-go decay"/>
    <property type="evidence" value="ECO:0000318"/>
    <property type="project" value="GO_Central"/>
</dbReference>
<dbReference type="Pfam" id="PF03464">
    <property type="entry name" value="eRF1_2"/>
    <property type="match status" value="1"/>
</dbReference>
<dbReference type="InterPro" id="IPR029064">
    <property type="entry name" value="Ribosomal_eL30-like_sf"/>
</dbReference>
<dbReference type="Gene3D" id="3.30.420.60">
    <property type="entry name" value="eRF1 domain 2"/>
    <property type="match status" value="1"/>
</dbReference>
<dbReference type="InterPro" id="IPR005140">
    <property type="entry name" value="eRF1_Pelota-like_N"/>
</dbReference>
<accession>A9UQJ9</accession>
<comment type="function">
    <text evidence="10">Component of the Pelota-HBS1L complex, a complex that recognizes stalled ribosomes and triggers the No-Go Decay (NGD) pathway. In the Pelota-HBS1L complex, pelo recognizes ribosomes stalled at the 3' end of an mRNA and engages stalled ribosomes by destabilizing mRNA in the mRNA channel.</text>
</comment>
<comment type="cofactor">
    <cofactor evidence="1 10">
        <name>a divalent metal cation</name>
        <dbReference type="ChEBI" id="CHEBI:60240"/>
    </cofactor>
</comment>
<dbReference type="FunCoup" id="A9UQJ9">
    <property type="interactions" value="501"/>
</dbReference>
<dbReference type="EMBL" id="CH991543">
    <property type="protein sequence ID" value="EDQ93058.1"/>
    <property type="molecule type" value="Genomic_DNA"/>
</dbReference>
<evidence type="ECO:0000256" key="4">
    <source>
        <dbReference type="ARBA" id="ARBA00022490"/>
    </source>
</evidence>
<dbReference type="Gene3D" id="2.30.30.870">
    <property type="entry name" value="Pelota, domain A"/>
    <property type="match status" value="1"/>
</dbReference>
<dbReference type="FunFam" id="2.30.30.870:FF:000001">
    <property type="entry name" value="Protein pelota homolog"/>
    <property type="match status" value="1"/>
</dbReference>
<evidence type="ECO:0000313" key="13">
    <source>
        <dbReference type="Proteomes" id="UP000001357"/>
    </source>
</evidence>
<keyword evidence="7" id="KW-0498">Mitosis</keyword>
<dbReference type="GO" id="GO:0032790">
    <property type="term" value="P:ribosome disassembly"/>
    <property type="evidence" value="ECO:0000318"/>
    <property type="project" value="GO_Central"/>
</dbReference>
<evidence type="ECO:0000256" key="3">
    <source>
        <dbReference type="ARBA" id="ARBA00009504"/>
    </source>
</evidence>
<dbReference type="OMA" id="DDLWHLK"/>
<dbReference type="FunFam" id="3.30.1330.30:FF:000008">
    <property type="entry name" value="Protein pelota homolog"/>
    <property type="match status" value="1"/>
</dbReference>
<dbReference type="Proteomes" id="UP000001357">
    <property type="component" value="Unassembled WGS sequence"/>
</dbReference>
<evidence type="ECO:0000256" key="1">
    <source>
        <dbReference type="ARBA" id="ARBA00001968"/>
    </source>
</evidence>
<evidence type="ECO:0000256" key="7">
    <source>
        <dbReference type="ARBA" id="ARBA00022776"/>
    </source>
</evidence>
<evidence type="ECO:0000256" key="5">
    <source>
        <dbReference type="ARBA" id="ARBA00022618"/>
    </source>
</evidence>
<keyword evidence="8" id="KW-0469">Meiosis</keyword>
<name>A9UQJ9_MONBE</name>
<dbReference type="NCBIfam" id="TIGR00111">
    <property type="entry name" value="pelota"/>
    <property type="match status" value="1"/>
</dbReference>
<evidence type="ECO:0000256" key="9">
    <source>
        <dbReference type="ARBA" id="ARBA00023306"/>
    </source>
</evidence>
<protein>
    <recommendedName>
        <fullName evidence="10">Protein pelota homolog</fullName>
    </recommendedName>
</protein>
<keyword evidence="9" id="KW-0131">Cell cycle</keyword>